<dbReference type="PANTHER" id="PTHR10671">
    <property type="entry name" value="EPITHELIAL MEMBRANE PROTEIN-RELATED"/>
    <property type="match status" value="1"/>
</dbReference>
<keyword evidence="8" id="KW-1185">Reference proteome</keyword>
<evidence type="ECO:0000256" key="5">
    <source>
        <dbReference type="SAM" id="MobiDB-lite"/>
    </source>
</evidence>
<name>A0AAN9G0H6_9CAEN</name>
<dbReference type="AlphaFoldDB" id="A0AAN9G0H6"/>
<dbReference type="InterPro" id="IPR050579">
    <property type="entry name" value="PMP-22/EMP/MP20-like"/>
</dbReference>
<dbReference type="Proteomes" id="UP001374579">
    <property type="component" value="Unassembled WGS sequence"/>
</dbReference>
<feature type="compositionally biased region" description="Pro residues" evidence="5">
    <location>
        <begin position="245"/>
        <end position="259"/>
    </location>
</feature>
<comment type="subcellular location">
    <subcellularLocation>
        <location evidence="1">Membrane</location>
        <topology evidence="1">Multi-pass membrane protein</topology>
    </subcellularLocation>
</comment>
<evidence type="ECO:0000256" key="4">
    <source>
        <dbReference type="ARBA" id="ARBA00023136"/>
    </source>
</evidence>
<evidence type="ECO:0000256" key="6">
    <source>
        <dbReference type="SAM" id="Phobius"/>
    </source>
</evidence>
<feature type="transmembrane region" description="Helical" evidence="6">
    <location>
        <begin position="127"/>
        <end position="148"/>
    </location>
</feature>
<accession>A0AAN9G0H6</accession>
<feature type="transmembrane region" description="Helical" evidence="6">
    <location>
        <begin position="52"/>
        <end position="73"/>
    </location>
</feature>
<comment type="caution">
    <text evidence="7">The sequence shown here is derived from an EMBL/GenBank/DDBJ whole genome shotgun (WGS) entry which is preliminary data.</text>
</comment>
<keyword evidence="3 6" id="KW-1133">Transmembrane helix</keyword>
<keyword evidence="4 6" id="KW-0472">Membrane</keyword>
<feature type="transmembrane region" description="Helical" evidence="6">
    <location>
        <begin position="93"/>
        <end position="115"/>
    </location>
</feature>
<evidence type="ECO:0000313" key="8">
    <source>
        <dbReference type="Proteomes" id="UP001374579"/>
    </source>
</evidence>
<evidence type="ECO:0000256" key="2">
    <source>
        <dbReference type="ARBA" id="ARBA00022692"/>
    </source>
</evidence>
<reference evidence="7 8" key="1">
    <citation type="submission" date="2024-02" db="EMBL/GenBank/DDBJ databases">
        <title>Chromosome-scale genome assembly of the rough periwinkle Littorina saxatilis.</title>
        <authorList>
            <person name="De Jode A."/>
            <person name="Faria R."/>
            <person name="Formenti G."/>
            <person name="Sims Y."/>
            <person name="Smith T.P."/>
            <person name="Tracey A."/>
            <person name="Wood J.M.D."/>
            <person name="Zagrodzka Z.B."/>
            <person name="Johannesson K."/>
            <person name="Butlin R.K."/>
            <person name="Leder E.H."/>
        </authorList>
    </citation>
    <scope>NUCLEOTIDE SEQUENCE [LARGE SCALE GENOMIC DNA]</scope>
    <source>
        <strain evidence="7">Snail1</strain>
        <tissue evidence="7">Muscle</tissue>
    </source>
</reference>
<evidence type="ECO:0000313" key="7">
    <source>
        <dbReference type="EMBL" id="KAK7090843.1"/>
    </source>
</evidence>
<protein>
    <submittedName>
        <fullName evidence="7">Uncharacterized protein</fullName>
    </submittedName>
</protein>
<dbReference type="GO" id="GO:0005886">
    <property type="term" value="C:plasma membrane"/>
    <property type="evidence" value="ECO:0007669"/>
    <property type="project" value="TreeGrafter"/>
</dbReference>
<evidence type="ECO:0000256" key="3">
    <source>
        <dbReference type="ARBA" id="ARBA00022989"/>
    </source>
</evidence>
<evidence type="ECO:0000256" key="1">
    <source>
        <dbReference type="ARBA" id="ARBA00004141"/>
    </source>
</evidence>
<feature type="transmembrane region" description="Helical" evidence="6">
    <location>
        <begin position="160"/>
        <end position="180"/>
    </location>
</feature>
<dbReference type="EMBL" id="JBAMIC010000024">
    <property type="protein sequence ID" value="KAK7090843.1"/>
    <property type="molecule type" value="Genomic_DNA"/>
</dbReference>
<gene>
    <name evidence="7" type="ORF">V1264_010590</name>
</gene>
<keyword evidence="2 6" id="KW-0812">Transmembrane</keyword>
<dbReference type="PANTHER" id="PTHR10671:SF108">
    <property type="entry name" value="CLAUDIN FAMILY PROTEIN-RELATED"/>
    <property type="match status" value="1"/>
</dbReference>
<dbReference type="Gene3D" id="1.20.140.150">
    <property type="match status" value="1"/>
</dbReference>
<sequence>MAVTWGLRSGGYKFGVILLFLGSLFYVIGYLSPYWTRVENRLVRHRFERYRFEVYFSGLWFSCMSVTVSGSYAGSGTQCSGNLDVTGIGWFKAVQALQSIGLIGVVVSCIYSIVTNCCQSRPSYTRFLEMFAGGSGVVGFVSVMIYIGKTAKLYSDYYSWAFGLDLAGCIIVIIAALIFACNNNRDSNASTAPPVYYPGEPVQGGNTMPMVVQSYGPGPYQPPGGVAGYPPAYAMPPQYPAGMPPQYPAGMPPQDPAGMPPQYSSAPPQGYGWGAPPPPVGSGAQFQGYSGYDYPHGYSGAPGYPQAPPLESKSPQ</sequence>
<proteinExistence type="predicted"/>
<feature type="region of interest" description="Disordered" evidence="5">
    <location>
        <begin position="245"/>
        <end position="316"/>
    </location>
</feature>
<organism evidence="7 8">
    <name type="scientific">Littorina saxatilis</name>
    <dbReference type="NCBI Taxonomy" id="31220"/>
    <lineage>
        <taxon>Eukaryota</taxon>
        <taxon>Metazoa</taxon>
        <taxon>Spiralia</taxon>
        <taxon>Lophotrochozoa</taxon>
        <taxon>Mollusca</taxon>
        <taxon>Gastropoda</taxon>
        <taxon>Caenogastropoda</taxon>
        <taxon>Littorinimorpha</taxon>
        <taxon>Littorinoidea</taxon>
        <taxon>Littorinidae</taxon>
        <taxon>Littorina</taxon>
    </lineage>
</organism>
<feature type="transmembrane region" description="Helical" evidence="6">
    <location>
        <begin position="12"/>
        <end position="31"/>
    </location>
</feature>